<accession>A0A2X1N8Y1</accession>
<gene>
    <name evidence="1" type="primary">repA_2</name>
    <name evidence="1" type="ORF">NCTC9073_04513</name>
</gene>
<dbReference type="RefSeq" id="WP_021570205.1">
    <property type="nucleotide sequence ID" value="NZ_CP138397.1"/>
</dbReference>
<protein>
    <submittedName>
        <fullName evidence="1">Regulatory protein repA</fullName>
    </submittedName>
</protein>
<reference evidence="1 2" key="1">
    <citation type="submission" date="2018-06" db="EMBL/GenBank/DDBJ databases">
        <authorList>
            <consortium name="Pathogen Informatics"/>
            <person name="Doyle S."/>
        </authorList>
    </citation>
    <scope>NUCLEOTIDE SEQUENCE [LARGE SCALE GENOMIC DNA]</scope>
    <source>
        <strain evidence="1 2">NCTC9073</strain>
    </source>
</reference>
<proteinExistence type="predicted"/>
<name>A0A2X1N8Y1_ECOLX</name>
<dbReference type="Pfam" id="PF13481">
    <property type="entry name" value="AAA_25"/>
    <property type="match status" value="1"/>
</dbReference>
<dbReference type="Proteomes" id="UP000250780">
    <property type="component" value="Unassembled WGS sequence"/>
</dbReference>
<dbReference type="InterPro" id="IPR027417">
    <property type="entry name" value="P-loop_NTPase"/>
</dbReference>
<dbReference type="AlphaFoldDB" id="A0A2X1N8Y1"/>
<dbReference type="Gene3D" id="3.40.50.300">
    <property type="entry name" value="P-loop containing nucleotide triphosphate hydrolases"/>
    <property type="match status" value="1"/>
</dbReference>
<sequence length="287" mass="30980">MALDLMAAFSETPPPLDYVLPNMVAGTVGALVSPGGAGKSMLALQLAMQIAGGPDLLEVGVFPVGSVIYLPAEDPAAAIHHRLHALGAHLTADQRQAVADGLLIEPLIGRCPNIMCLDWFDGLKRAAEGRRLMILDTLRRFHIEDENASGPMAQVIGRMEAIAADTGCSIVFLHHASKSAAMIGAGDQQQASRGSSVLVDNIRWQSYLSGMTQTEAEEWGVDDSQRGYFVRYGVSKANYGSPFAERWFRRHEGGVLKPAVLERQRKGKGVLPFKKSKAVMEGADDNW</sequence>
<evidence type="ECO:0000313" key="1">
    <source>
        <dbReference type="EMBL" id="SPX16730.1"/>
    </source>
</evidence>
<dbReference type="EMBL" id="UASD01000009">
    <property type="protein sequence ID" value="SPX16730.1"/>
    <property type="molecule type" value="Genomic_DNA"/>
</dbReference>
<dbReference type="CDD" id="cd01125">
    <property type="entry name" value="RepA_RSF1010_like"/>
    <property type="match status" value="1"/>
</dbReference>
<evidence type="ECO:0000313" key="2">
    <source>
        <dbReference type="Proteomes" id="UP000250780"/>
    </source>
</evidence>
<dbReference type="SUPFAM" id="SSF52540">
    <property type="entry name" value="P-loop containing nucleoside triphosphate hydrolases"/>
    <property type="match status" value="1"/>
</dbReference>
<dbReference type="InterPro" id="IPR038724">
    <property type="entry name" value="RepA"/>
</dbReference>
<organism evidence="1 2">
    <name type="scientific">Escherichia coli</name>
    <dbReference type="NCBI Taxonomy" id="562"/>
    <lineage>
        <taxon>Bacteria</taxon>
        <taxon>Pseudomonadati</taxon>
        <taxon>Pseudomonadota</taxon>
        <taxon>Gammaproteobacteria</taxon>
        <taxon>Enterobacterales</taxon>
        <taxon>Enterobacteriaceae</taxon>
        <taxon>Escherichia</taxon>
    </lineage>
</organism>